<feature type="transmembrane region" description="Helical" evidence="10">
    <location>
        <begin position="479"/>
        <end position="498"/>
    </location>
</feature>
<gene>
    <name evidence="12" type="ORF">MSPICULIGERA_LOCUS18415</name>
</gene>
<keyword evidence="13" id="KW-1185">Reference proteome</keyword>
<dbReference type="PANTHER" id="PTHR16228">
    <property type="entry name" value="DIVALENT CATION TRANSPORTER SOLUTE CARRIER FAMILY 41"/>
    <property type="match status" value="1"/>
</dbReference>
<dbReference type="EMBL" id="CATQJA010002659">
    <property type="protein sequence ID" value="CAJ0580216.1"/>
    <property type="molecule type" value="Genomic_DNA"/>
</dbReference>
<comment type="caution">
    <text evidence="12">The sequence shown here is derived from an EMBL/GenBank/DDBJ whole genome shotgun (WGS) entry which is preliminary data.</text>
</comment>
<evidence type="ECO:0000256" key="2">
    <source>
        <dbReference type="ARBA" id="ARBA00009749"/>
    </source>
</evidence>
<comment type="similarity">
    <text evidence="2">Belongs to the SLC41A transporter family.</text>
</comment>
<proteinExistence type="inferred from homology"/>
<feature type="region of interest" description="Disordered" evidence="9">
    <location>
        <begin position="1"/>
        <end position="62"/>
    </location>
</feature>
<dbReference type="SUPFAM" id="SSF161093">
    <property type="entry name" value="MgtE membrane domain-like"/>
    <property type="match status" value="2"/>
</dbReference>
<accession>A0AA36G970</accession>
<evidence type="ECO:0000256" key="9">
    <source>
        <dbReference type="SAM" id="MobiDB-lite"/>
    </source>
</evidence>
<feature type="transmembrane region" description="Helical" evidence="10">
    <location>
        <begin position="405"/>
        <end position="425"/>
    </location>
</feature>
<evidence type="ECO:0000256" key="7">
    <source>
        <dbReference type="ARBA" id="ARBA00023065"/>
    </source>
</evidence>
<organism evidence="12 13">
    <name type="scientific">Mesorhabditis spiculigera</name>
    <dbReference type="NCBI Taxonomy" id="96644"/>
    <lineage>
        <taxon>Eukaryota</taxon>
        <taxon>Metazoa</taxon>
        <taxon>Ecdysozoa</taxon>
        <taxon>Nematoda</taxon>
        <taxon>Chromadorea</taxon>
        <taxon>Rhabditida</taxon>
        <taxon>Rhabditina</taxon>
        <taxon>Rhabditomorpha</taxon>
        <taxon>Rhabditoidea</taxon>
        <taxon>Rhabditidae</taxon>
        <taxon>Mesorhabditinae</taxon>
        <taxon>Mesorhabditis</taxon>
    </lineage>
</organism>
<evidence type="ECO:0000256" key="3">
    <source>
        <dbReference type="ARBA" id="ARBA00022448"/>
    </source>
</evidence>
<feature type="non-terminal residue" evidence="12">
    <location>
        <position position="1"/>
    </location>
</feature>
<feature type="transmembrane region" description="Helical" evidence="10">
    <location>
        <begin position="246"/>
        <end position="266"/>
    </location>
</feature>
<evidence type="ECO:0000313" key="12">
    <source>
        <dbReference type="EMBL" id="CAJ0580216.1"/>
    </source>
</evidence>
<evidence type="ECO:0000256" key="1">
    <source>
        <dbReference type="ARBA" id="ARBA00004141"/>
    </source>
</evidence>
<evidence type="ECO:0000256" key="6">
    <source>
        <dbReference type="ARBA" id="ARBA00022989"/>
    </source>
</evidence>
<dbReference type="InterPro" id="IPR036739">
    <property type="entry name" value="SLC41_membr_dom_sf"/>
</dbReference>
<dbReference type="GO" id="GO:0008324">
    <property type="term" value="F:monoatomic cation transmembrane transporter activity"/>
    <property type="evidence" value="ECO:0007669"/>
    <property type="project" value="InterPro"/>
</dbReference>
<feature type="domain" description="SLC41A/MgtE integral membrane" evidence="11">
    <location>
        <begin position="344"/>
        <end position="496"/>
    </location>
</feature>
<feature type="transmembrane region" description="Helical" evidence="10">
    <location>
        <begin position="437"/>
        <end position="459"/>
    </location>
</feature>
<dbReference type="Proteomes" id="UP001177023">
    <property type="component" value="Unassembled WGS sequence"/>
</dbReference>
<evidence type="ECO:0000259" key="11">
    <source>
        <dbReference type="Pfam" id="PF01769"/>
    </source>
</evidence>
<comment type="subcellular location">
    <subcellularLocation>
        <location evidence="1">Membrane</location>
        <topology evidence="1">Multi-pass membrane protein</topology>
    </subcellularLocation>
</comment>
<name>A0AA36G970_9BILA</name>
<feature type="domain" description="SLC41A/MgtE integral membrane" evidence="11">
    <location>
        <begin position="124"/>
        <end position="265"/>
    </location>
</feature>
<dbReference type="InterPro" id="IPR045349">
    <property type="entry name" value="SLC41A1-3"/>
</dbReference>
<feature type="transmembrane region" description="Helical" evidence="10">
    <location>
        <begin position="206"/>
        <end position="234"/>
    </location>
</feature>
<evidence type="ECO:0000256" key="8">
    <source>
        <dbReference type="ARBA" id="ARBA00023136"/>
    </source>
</evidence>
<feature type="compositionally biased region" description="Polar residues" evidence="9">
    <location>
        <begin position="28"/>
        <end position="48"/>
    </location>
</feature>
<evidence type="ECO:0000256" key="10">
    <source>
        <dbReference type="SAM" id="Phobius"/>
    </source>
</evidence>
<keyword evidence="6 10" id="KW-1133">Transmembrane helix</keyword>
<evidence type="ECO:0000313" key="13">
    <source>
        <dbReference type="Proteomes" id="UP001177023"/>
    </source>
</evidence>
<protein>
    <recommendedName>
        <fullName evidence="11">SLC41A/MgtE integral membrane domain-containing protein</fullName>
    </recommendedName>
</protein>
<dbReference type="InterPro" id="IPR006667">
    <property type="entry name" value="SLC41_membr_dom"/>
</dbReference>
<reference evidence="12" key="1">
    <citation type="submission" date="2023-06" db="EMBL/GenBank/DDBJ databases">
        <authorList>
            <person name="Delattre M."/>
        </authorList>
    </citation>
    <scope>NUCLEOTIDE SEQUENCE</scope>
    <source>
        <strain evidence="12">AF72</strain>
    </source>
</reference>
<feature type="transmembrane region" description="Helical" evidence="10">
    <location>
        <begin position="160"/>
        <end position="186"/>
    </location>
</feature>
<dbReference type="GO" id="GO:0005886">
    <property type="term" value="C:plasma membrane"/>
    <property type="evidence" value="ECO:0007669"/>
    <property type="project" value="TreeGrafter"/>
</dbReference>
<keyword evidence="4 10" id="KW-0812">Transmembrane</keyword>
<dbReference type="Pfam" id="PF01769">
    <property type="entry name" value="MgtE"/>
    <property type="match status" value="2"/>
</dbReference>
<keyword evidence="5" id="KW-0460">Magnesium</keyword>
<dbReference type="Gene3D" id="1.10.357.20">
    <property type="entry name" value="SLC41 divalent cation transporters, integral membrane domain"/>
    <property type="match status" value="2"/>
</dbReference>
<sequence>MSRAKTPEKAVSSGRSASSARDSDSETRNAYVSRSLLSNRHTDTSSAAPVSEPPSDAGSIDSPEKWSLREAAKVENAFDLFKQSSVPFFIAGLVSISCGQVLSLASRSKLFESTPELLCLSIPLMGLKGNIDMTYASRLTTLAHQGALRTFDDLMDRMPAFLATVQTQAIPMAIFSAMITYLLMIVDRLLGLSDPDASQPTENIRNLPLIAGTSLLTICLSAGLLCCLTGMLVFCSRKCRFNPDNVTVPLAASTGDLVCIVLLYGTSHLINLIHRAYHCPLYILLVAFVLLLPMCAYCALKTDLGRRTLKFCWVSLTVSALLQCIGGCILNYTARRYPDCTLYQPILTGIAGNRVGVYASRLGTFLHSKGNLKTGTFPDQLPYLKMANPLRVFYRSDSDVKAGRILVFSSLPYQLAFILIAYGLGTAFSTTLMKPRFHWSFALSYLCFAAIQITLLMIWGQLTCYTMWALGIDPDIHSIPLLTGLGDLQGCALLLLLFELLSIYAPEDINFIDPMAGASTTTITSTTLASMIANSTTTALL</sequence>
<dbReference type="PANTHER" id="PTHR16228:SF24">
    <property type="entry name" value="SLC41A_MGTE INTEGRAL MEMBRANE DOMAIN-CONTAINING PROTEIN"/>
    <property type="match status" value="1"/>
</dbReference>
<keyword evidence="8 10" id="KW-0472">Membrane</keyword>
<keyword evidence="3" id="KW-0813">Transport</keyword>
<evidence type="ECO:0000256" key="5">
    <source>
        <dbReference type="ARBA" id="ARBA00022842"/>
    </source>
</evidence>
<dbReference type="AlphaFoldDB" id="A0AA36G970"/>
<keyword evidence="7" id="KW-0406">Ion transport</keyword>
<feature type="transmembrane region" description="Helical" evidence="10">
    <location>
        <begin position="281"/>
        <end position="300"/>
    </location>
</feature>
<feature type="transmembrane region" description="Helical" evidence="10">
    <location>
        <begin position="312"/>
        <end position="334"/>
    </location>
</feature>
<evidence type="ECO:0000256" key="4">
    <source>
        <dbReference type="ARBA" id="ARBA00022692"/>
    </source>
</evidence>